<evidence type="ECO:0000313" key="2">
    <source>
        <dbReference type="Proteomes" id="UP001172386"/>
    </source>
</evidence>
<organism evidence="1 2">
    <name type="scientific">Neophaeococcomyces mojaviensis</name>
    <dbReference type="NCBI Taxonomy" id="3383035"/>
    <lineage>
        <taxon>Eukaryota</taxon>
        <taxon>Fungi</taxon>
        <taxon>Dikarya</taxon>
        <taxon>Ascomycota</taxon>
        <taxon>Pezizomycotina</taxon>
        <taxon>Eurotiomycetes</taxon>
        <taxon>Chaetothyriomycetidae</taxon>
        <taxon>Chaetothyriales</taxon>
        <taxon>Chaetothyriales incertae sedis</taxon>
        <taxon>Neophaeococcomyces</taxon>
    </lineage>
</organism>
<proteinExistence type="predicted"/>
<accession>A0ACC3ADJ1</accession>
<keyword evidence="2" id="KW-1185">Reference proteome</keyword>
<protein>
    <submittedName>
        <fullName evidence="1">Uncharacterized protein</fullName>
    </submittedName>
</protein>
<reference evidence="1" key="1">
    <citation type="submission" date="2022-10" db="EMBL/GenBank/DDBJ databases">
        <title>Culturing micro-colonial fungi from biological soil crusts in the Mojave desert and describing Neophaeococcomyces mojavensis, and introducing the new genera and species Taxawa tesnikishii.</title>
        <authorList>
            <person name="Kurbessoian T."/>
            <person name="Stajich J.E."/>
        </authorList>
    </citation>
    <scope>NUCLEOTIDE SEQUENCE</scope>
    <source>
        <strain evidence="1">JES_112</strain>
    </source>
</reference>
<comment type="caution">
    <text evidence="1">The sequence shown here is derived from an EMBL/GenBank/DDBJ whole genome shotgun (WGS) entry which is preliminary data.</text>
</comment>
<dbReference type="EMBL" id="JAPDRQ010000033">
    <property type="protein sequence ID" value="KAJ9660186.1"/>
    <property type="molecule type" value="Genomic_DNA"/>
</dbReference>
<gene>
    <name evidence="1" type="ORF">H2198_002692</name>
</gene>
<sequence length="436" mass="47073">MAQNDGILNLNRAICVAAGEAEKADQQPLALSKDEALMYGIYLNDYVKSLSQIQPSLIPRPTFDSYISSLKAKSRPPPTEPLVHIKITHTAINHVDLLYAHGVHQNNKSGLFVPPFTLGLEFGGIVLNVMQPSTTPSQKCHVKPGDKVWGGSIGTHAEELILPASAVHLLPSPKWSLHEMAALGAGTIPVSYGALTTIAGLKAGETILVHAAAGGLGVYAVQIARALGARVIGTVGSVHKVSVVEGLLRDPNTGEIPRGEGVVNYSKDGWEKEILAICNQVAKDGVDVVYDTVGLVTKSIRCTTFNGRIVVAGFAARTGTGAEKVDELEKVAVNRILLKQIKVLGYRFGETSRRLPQETIKMWKGLNEMLAREERVIKPVVYATYKGLDNVNEAMEALSQRKVYGKAVIEVCDEHEALREVQQRTDQSQKGGLARL</sequence>
<name>A0ACC3ADJ1_9EURO</name>
<dbReference type="Proteomes" id="UP001172386">
    <property type="component" value="Unassembled WGS sequence"/>
</dbReference>
<evidence type="ECO:0000313" key="1">
    <source>
        <dbReference type="EMBL" id="KAJ9660186.1"/>
    </source>
</evidence>